<dbReference type="InterPro" id="IPR050344">
    <property type="entry name" value="Peptidase_M1_aminopeptidases"/>
</dbReference>
<proteinExistence type="predicted"/>
<dbReference type="PANTHER" id="PTHR11533:SF174">
    <property type="entry name" value="PUROMYCIN-SENSITIVE AMINOPEPTIDASE-RELATED"/>
    <property type="match status" value="1"/>
</dbReference>
<accession>A0AAU7DPV1</accession>
<dbReference type="Pfam" id="PF13620">
    <property type="entry name" value="CarboxypepD_reg"/>
    <property type="match status" value="1"/>
</dbReference>
<keyword evidence="2" id="KW-0031">Aminopeptidase</keyword>
<keyword evidence="2" id="KW-0645">Protease</keyword>
<dbReference type="GO" id="GO:0016020">
    <property type="term" value="C:membrane"/>
    <property type="evidence" value="ECO:0007669"/>
    <property type="project" value="TreeGrafter"/>
</dbReference>
<dbReference type="GO" id="GO:0043171">
    <property type="term" value="P:peptide catabolic process"/>
    <property type="evidence" value="ECO:0007669"/>
    <property type="project" value="TreeGrafter"/>
</dbReference>
<dbReference type="AlphaFoldDB" id="A0AAU7DPV1"/>
<evidence type="ECO:0000313" key="2">
    <source>
        <dbReference type="EMBL" id="XBH19939.1"/>
    </source>
</evidence>
<dbReference type="GO" id="GO:0042277">
    <property type="term" value="F:peptide binding"/>
    <property type="evidence" value="ECO:0007669"/>
    <property type="project" value="TreeGrafter"/>
</dbReference>
<evidence type="ECO:0000259" key="1">
    <source>
        <dbReference type="Pfam" id="PF01433"/>
    </source>
</evidence>
<organism evidence="2">
    <name type="scientific">Telmatobacter sp. DSM 110680</name>
    <dbReference type="NCBI Taxonomy" id="3036704"/>
    <lineage>
        <taxon>Bacteria</taxon>
        <taxon>Pseudomonadati</taxon>
        <taxon>Acidobacteriota</taxon>
        <taxon>Terriglobia</taxon>
        <taxon>Terriglobales</taxon>
        <taxon>Acidobacteriaceae</taxon>
        <taxon>Telmatobacter</taxon>
    </lineage>
</organism>
<dbReference type="GO" id="GO:0070006">
    <property type="term" value="F:metalloaminopeptidase activity"/>
    <property type="evidence" value="ECO:0007669"/>
    <property type="project" value="TreeGrafter"/>
</dbReference>
<name>A0AAU7DPV1_9BACT</name>
<dbReference type="SUPFAM" id="SSF49464">
    <property type="entry name" value="Carboxypeptidase regulatory domain-like"/>
    <property type="match status" value="1"/>
</dbReference>
<protein>
    <submittedName>
        <fullName evidence="2">M1 family aminopeptidase</fullName>
    </submittedName>
</protein>
<dbReference type="GO" id="GO:0005737">
    <property type="term" value="C:cytoplasm"/>
    <property type="evidence" value="ECO:0007669"/>
    <property type="project" value="TreeGrafter"/>
</dbReference>
<dbReference type="GO" id="GO:0008270">
    <property type="term" value="F:zinc ion binding"/>
    <property type="evidence" value="ECO:0007669"/>
    <property type="project" value="InterPro"/>
</dbReference>
<reference evidence="2" key="1">
    <citation type="submission" date="2023-03" db="EMBL/GenBank/DDBJ databases">
        <title>Edaphobacter sp.</title>
        <authorList>
            <person name="Huber K.J."/>
            <person name="Papendorf J."/>
            <person name="Pilke C."/>
            <person name="Bunk B."/>
            <person name="Sproeer C."/>
            <person name="Pester M."/>
        </authorList>
    </citation>
    <scope>NUCLEOTIDE SEQUENCE</scope>
    <source>
        <strain evidence="2">DSM 110680</strain>
    </source>
</reference>
<dbReference type="Gene3D" id="1.10.390.10">
    <property type="entry name" value="Neutral Protease Domain 2"/>
    <property type="match status" value="1"/>
</dbReference>
<dbReference type="SUPFAM" id="SSF55486">
    <property type="entry name" value="Metalloproteases ('zincins'), catalytic domain"/>
    <property type="match status" value="1"/>
</dbReference>
<dbReference type="InterPro" id="IPR014782">
    <property type="entry name" value="Peptidase_M1_dom"/>
</dbReference>
<keyword evidence="2" id="KW-0378">Hydrolase</keyword>
<dbReference type="InterPro" id="IPR008969">
    <property type="entry name" value="CarboxyPept-like_regulatory"/>
</dbReference>
<dbReference type="EMBL" id="CP121196">
    <property type="protein sequence ID" value="XBH19939.1"/>
    <property type="molecule type" value="Genomic_DNA"/>
</dbReference>
<dbReference type="Pfam" id="PF01433">
    <property type="entry name" value="Peptidase_M1"/>
    <property type="match status" value="1"/>
</dbReference>
<dbReference type="RefSeq" id="WP_348265161.1">
    <property type="nucleotide sequence ID" value="NZ_CP121196.1"/>
</dbReference>
<sequence length="894" mass="100789">MFLVLLGISTKLHAETLSGKIVDQSGAVVVDAKIEISGAGLPKPVVLLSDGQGKFSVSDLKPATYSVQVTRDGFELQVKSVDLSAPVELRFELLIAKRREEISVSGRNRAFANSDPAYQMLRAVGPGTTFRFDNFTLQLDAGTFQFKAGTLTMLSPVNGVVTGAVFSGEGHFNLKPFTLLDTNELKRRVGAAEANEEFSEAVFRFTEQERLKFIPGLGAPAETPANISQILEQWKERVRKRKDEPQGFTEQLLHGETMDNVDADVLAAVYNPSHPPFVNAYIRGKKWKDLRFFLRERVGAMPQLDSSEEVALINYDPEGMDDGVFYLAHLRSEFLNHTASSGEDRRLFATHAYKIETAISKNDHLFSTATITFEPLVLGERLMKFGLLPNLRVTRVIDEHGQDIYYIQESRKEDGSFYVILPKAPDAGKVSSITVQYEGDKVLAKAGDGNYYVRARTSWYPNLNGFGERVPYDLTYKIPHRYKVISVGKLQGESSQEDFTVSHWVTSIPVAVAGFNYGDYKKIELPDEVDGYKISGYYLTELPNNLRGFGALQSMAPHSMTKYALEQTRAQLQLCSYYFGKSPYDEIDITEQPDFNFGQSWPNLVYLPISAYTDSTQRWLLFGNIDSKFSGFVQEVTPHEVAHQWWGHAVGWTSYHDQWLSEGFAEFSAGLFLQQGVAGDWRKDYIDFWNRLHNRILEKNNFGVAPNDTGPLWMGLRLISPRSENAYQNVVYPKGAYVLQMLRSIMYSQQDQDKAFIAMMHDFVESHRAKAASTESFKAIAEKHMSKTMDLQGNGRLDWFFDEWVYGTQVPRYHFEYQVTPAEGGKVKIHMAITQSDVDEHFGMLVPVFADFGKGMVRIGQVAIIGNSTRNAEVLVPSQPKKVALNAYKDILER</sequence>
<dbReference type="InterPro" id="IPR027268">
    <property type="entry name" value="Peptidase_M4/M1_CTD_sf"/>
</dbReference>
<dbReference type="GO" id="GO:0005615">
    <property type="term" value="C:extracellular space"/>
    <property type="evidence" value="ECO:0007669"/>
    <property type="project" value="TreeGrafter"/>
</dbReference>
<gene>
    <name evidence="2" type="ORF">P8935_11605</name>
</gene>
<feature type="domain" description="Peptidase M1 membrane alanine aminopeptidase" evidence="1">
    <location>
        <begin position="564"/>
        <end position="804"/>
    </location>
</feature>
<dbReference type="PANTHER" id="PTHR11533">
    <property type="entry name" value="PROTEASE M1 ZINC METALLOPROTEASE"/>
    <property type="match status" value="1"/>
</dbReference>
<dbReference type="Gene3D" id="2.60.40.1120">
    <property type="entry name" value="Carboxypeptidase-like, regulatory domain"/>
    <property type="match status" value="1"/>
</dbReference>